<dbReference type="SUPFAM" id="SSF51161">
    <property type="entry name" value="Trimeric LpxA-like enzymes"/>
    <property type="match status" value="1"/>
</dbReference>
<evidence type="ECO:0000313" key="8">
    <source>
        <dbReference type="EMBL" id="MBB3974349.1"/>
    </source>
</evidence>
<reference evidence="8 9" key="1">
    <citation type="submission" date="2020-08" db="EMBL/GenBank/DDBJ databases">
        <title>Genomic Encyclopedia of Type Strains, Phase IV (KMG-IV): sequencing the most valuable type-strain genomes for metagenomic binning, comparative biology and taxonomic classification.</title>
        <authorList>
            <person name="Goeker M."/>
        </authorList>
    </citation>
    <scope>NUCLEOTIDE SEQUENCE [LARGE SCALE GENOMIC DNA]</scope>
    <source>
        <strain evidence="8 9">DSM 25481</strain>
    </source>
</reference>
<dbReference type="RefSeq" id="WP_183396194.1">
    <property type="nucleotide sequence ID" value="NZ_JACIDR010000005.1"/>
</dbReference>
<comment type="caution">
    <text evidence="8">The sequence shown here is derived from an EMBL/GenBank/DDBJ whole genome shotgun (WGS) entry which is preliminary data.</text>
</comment>
<keyword evidence="2" id="KW-0441">Lipid A biosynthesis</keyword>
<evidence type="ECO:0000313" key="9">
    <source>
        <dbReference type="Proteomes" id="UP000528964"/>
    </source>
</evidence>
<organism evidence="8 9">
    <name type="scientific">Hansschlegelia beijingensis</name>
    <dbReference type="NCBI Taxonomy" id="1133344"/>
    <lineage>
        <taxon>Bacteria</taxon>
        <taxon>Pseudomonadati</taxon>
        <taxon>Pseudomonadota</taxon>
        <taxon>Alphaproteobacteria</taxon>
        <taxon>Hyphomicrobiales</taxon>
        <taxon>Methylopilaceae</taxon>
        <taxon>Hansschlegelia</taxon>
    </lineage>
</organism>
<dbReference type="InterPro" id="IPR020573">
    <property type="entry name" value="UDP_GlcNAc_AcTrfase_non-rep"/>
</dbReference>
<dbReference type="Proteomes" id="UP000528964">
    <property type="component" value="Unassembled WGS sequence"/>
</dbReference>
<dbReference type="GO" id="GO:0009245">
    <property type="term" value="P:lipid A biosynthetic process"/>
    <property type="evidence" value="ECO:0007669"/>
    <property type="project" value="UniProtKB-KW"/>
</dbReference>
<evidence type="ECO:0000256" key="2">
    <source>
        <dbReference type="ARBA" id="ARBA00022556"/>
    </source>
</evidence>
<dbReference type="Pfam" id="PF00132">
    <property type="entry name" value="Hexapep"/>
    <property type="match status" value="2"/>
</dbReference>
<evidence type="ECO:0000256" key="6">
    <source>
        <dbReference type="ARBA" id="ARBA00023315"/>
    </source>
</evidence>
<dbReference type="GO" id="GO:0016410">
    <property type="term" value="F:N-acyltransferase activity"/>
    <property type="evidence" value="ECO:0007669"/>
    <property type="project" value="InterPro"/>
</dbReference>
<keyword evidence="1" id="KW-0444">Lipid biosynthesis</keyword>
<evidence type="ECO:0000256" key="4">
    <source>
        <dbReference type="ARBA" id="ARBA00022737"/>
    </source>
</evidence>
<evidence type="ECO:0000256" key="3">
    <source>
        <dbReference type="ARBA" id="ARBA00022679"/>
    </source>
</evidence>
<dbReference type="EMBL" id="JACIDR010000005">
    <property type="protein sequence ID" value="MBB3974349.1"/>
    <property type="molecule type" value="Genomic_DNA"/>
</dbReference>
<evidence type="ECO:0000256" key="5">
    <source>
        <dbReference type="ARBA" id="ARBA00023098"/>
    </source>
</evidence>
<name>A0A7W6D1T9_9HYPH</name>
<dbReference type="InterPro" id="IPR011004">
    <property type="entry name" value="Trimer_LpxA-like_sf"/>
</dbReference>
<dbReference type="Gene3D" id="2.160.10.10">
    <property type="entry name" value="Hexapeptide repeat proteins"/>
    <property type="match status" value="1"/>
</dbReference>
<dbReference type="PANTHER" id="PTHR43378:SF2">
    <property type="entry name" value="UDP-3-O-ACYLGLUCOSAMINE N-ACYLTRANSFERASE 1, MITOCHONDRIAL-RELATED"/>
    <property type="match status" value="1"/>
</dbReference>
<dbReference type="EC" id="2.3.1.191" evidence="8"/>
<dbReference type="Gene3D" id="3.40.1390.10">
    <property type="entry name" value="MurE/MurF, N-terminal domain"/>
    <property type="match status" value="1"/>
</dbReference>
<keyword evidence="6 8" id="KW-0012">Acyltransferase</keyword>
<evidence type="ECO:0000256" key="1">
    <source>
        <dbReference type="ARBA" id="ARBA00022516"/>
    </source>
</evidence>
<dbReference type="InterPro" id="IPR001451">
    <property type="entry name" value="Hexapep"/>
</dbReference>
<feature type="domain" description="UDP-3-O-[3-hydroxymyristoyl] glucosamine N-acyltransferase non-repeat region" evidence="7">
    <location>
        <begin position="32"/>
        <end position="100"/>
    </location>
</feature>
<gene>
    <name evidence="8" type="ORF">GGR24_003030</name>
</gene>
<proteinExistence type="predicted"/>
<keyword evidence="9" id="KW-1185">Reference proteome</keyword>
<dbReference type="PANTHER" id="PTHR43378">
    <property type="entry name" value="UDP-3-O-ACYLGLUCOSAMINE N-ACYLTRANSFERASE"/>
    <property type="match status" value="1"/>
</dbReference>
<dbReference type="GO" id="GO:0103118">
    <property type="term" value="F:UDP-3-O-[(3R)-3-hydroxyacyl]-glucosamine N-acyltransferase activity"/>
    <property type="evidence" value="ECO:0007669"/>
    <property type="project" value="UniProtKB-EC"/>
</dbReference>
<keyword evidence="3 8" id="KW-0808">Transferase</keyword>
<dbReference type="InterPro" id="IPR007691">
    <property type="entry name" value="LpxD"/>
</dbReference>
<evidence type="ECO:0000259" key="7">
    <source>
        <dbReference type="Pfam" id="PF04613"/>
    </source>
</evidence>
<keyword evidence="4" id="KW-0677">Repeat</keyword>
<accession>A0A7W6D1T9</accession>
<dbReference type="GO" id="GO:0016020">
    <property type="term" value="C:membrane"/>
    <property type="evidence" value="ECO:0007669"/>
    <property type="project" value="GOC"/>
</dbReference>
<dbReference type="NCBIfam" id="NF002060">
    <property type="entry name" value="PRK00892.1"/>
    <property type="match status" value="1"/>
</dbReference>
<keyword evidence="5" id="KW-0443">Lipid metabolism</keyword>
<sequence>MTEPRFFPPPQPLDLQALVALTGARRARGPEDASITGVAPIGWAGPSDAASLSGSEDAEAVGCSLAGVVFASAEFEELAPEGAVALITPEPAKALAQVAAALFPSALRPQPVFGEGVAPGAVIHPEAKLENDVTVDPGAVVGPRAEIGCGAVICANAVIGADVRLGRGSVVGPGATIVHALIGDRVIIRQGARIGQDGVALASGSGGHAQVPQTGRAIVQDDVQIGANATVDRGADRDTVIGEGAKIDNLVRIGHNVTVGRHCVVLARSQVPPGATLDDFEVVGNLEAAT</sequence>
<protein>
    <submittedName>
        <fullName evidence="8">UDP-3-O-[3-hydroxymyristoyl] glucosamine N-acyltransferase</fullName>
        <ecNumber evidence="8">2.3.1.191</ecNumber>
    </submittedName>
</protein>
<dbReference type="AlphaFoldDB" id="A0A7W6D1T9"/>
<dbReference type="Pfam" id="PF04613">
    <property type="entry name" value="LpxD"/>
    <property type="match status" value="1"/>
</dbReference>